<dbReference type="InterPro" id="IPR005861">
    <property type="entry name" value="HisP_aminotrans"/>
</dbReference>
<evidence type="ECO:0000256" key="4">
    <source>
        <dbReference type="ARBA" id="ARBA00011738"/>
    </source>
</evidence>
<comment type="catalytic activity">
    <reaction evidence="10 11">
        <text>L-histidinol phosphate + 2-oxoglutarate = 3-(imidazol-4-yl)-2-oxopropyl phosphate + L-glutamate</text>
        <dbReference type="Rhea" id="RHEA:23744"/>
        <dbReference type="ChEBI" id="CHEBI:16810"/>
        <dbReference type="ChEBI" id="CHEBI:29985"/>
        <dbReference type="ChEBI" id="CHEBI:57766"/>
        <dbReference type="ChEBI" id="CHEBI:57980"/>
        <dbReference type="EC" id="2.6.1.9"/>
    </reaction>
</comment>
<comment type="pathway">
    <text evidence="2 11">Amino-acid biosynthesis; L-histidine biosynthesis; L-histidine from 5-phospho-alpha-D-ribose 1-diphosphate: step 7/9.</text>
</comment>
<dbReference type="InterPro" id="IPR015422">
    <property type="entry name" value="PyrdxlP-dep_Trfase_small"/>
</dbReference>
<dbReference type="HAMAP" id="MF_01023">
    <property type="entry name" value="HisC_aminotrans_2"/>
    <property type="match status" value="1"/>
</dbReference>
<gene>
    <name evidence="11" type="primary">hisC</name>
    <name evidence="14" type="ORF">SAMN06265182_0346</name>
</gene>
<dbReference type="OrthoDB" id="9813612at2"/>
<dbReference type="InterPro" id="IPR015424">
    <property type="entry name" value="PyrdxlP-dep_Trfase"/>
</dbReference>
<organism evidence="14 15">
    <name type="scientific">Persephonella hydrogeniphila</name>
    <dbReference type="NCBI Taxonomy" id="198703"/>
    <lineage>
        <taxon>Bacteria</taxon>
        <taxon>Pseudomonadati</taxon>
        <taxon>Aquificota</taxon>
        <taxon>Aquificia</taxon>
        <taxon>Aquificales</taxon>
        <taxon>Hydrogenothermaceae</taxon>
        <taxon>Persephonella</taxon>
    </lineage>
</organism>
<accession>A0A285N2Y0</accession>
<comment type="similarity">
    <text evidence="3 11">Belongs to the class-II pyridoxal-phosphate-dependent aminotransferase family. Histidinol-phosphate aminotransferase subfamily.</text>
</comment>
<comment type="cofactor">
    <cofactor evidence="1 11">
        <name>pyridoxal 5'-phosphate</name>
        <dbReference type="ChEBI" id="CHEBI:597326"/>
    </cofactor>
</comment>
<dbReference type="Gene3D" id="3.90.1150.10">
    <property type="entry name" value="Aspartate Aminotransferase, domain 1"/>
    <property type="match status" value="1"/>
</dbReference>
<evidence type="ECO:0000256" key="10">
    <source>
        <dbReference type="ARBA" id="ARBA00047481"/>
    </source>
</evidence>
<feature type="modified residue" description="N6-(pyridoxal phosphate)lysine" evidence="11">
    <location>
        <position position="208"/>
    </location>
</feature>
<evidence type="ECO:0000313" key="15">
    <source>
        <dbReference type="Proteomes" id="UP000219036"/>
    </source>
</evidence>
<comment type="subunit">
    <text evidence="4 11">Homodimer.</text>
</comment>
<dbReference type="Gene3D" id="3.40.640.10">
    <property type="entry name" value="Type I PLP-dependent aspartate aminotransferase-like (Major domain)"/>
    <property type="match status" value="1"/>
</dbReference>
<keyword evidence="15" id="KW-1185">Reference proteome</keyword>
<dbReference type="GO" id="GO:0004400">
    <property type="term" value="F:histidinol-phosphate transaminase activity"/>
    <property type="evidence" value="ECO:0007669"/>
    <property type="project" value="UniProtKB-UniRule"/>
</dbReference>
<evidence type="ECO:0000256" key="2">
    <source>
        <dbReference type="ARBA" id="ARBA00005011"/>
    </source>
</evidence>
<dbReference type="CDD" id="cd00609">
    <property type="entry name" value="AAT_like"/>
    <property type="match status" value="1"/>
</dbReference>
<dbReference type="SUPFAM" id="SSF53383">
    <property type="entry name" value="PLP-dependent transferases"/>
    <property type="match status" value="1"/>
</dbReference>
<reference evidence="15" key="1">
    <citation type="submission" date="2017-09" db="EMBL/GenBank/DDBJ databases">
        <authorList>
            <person name="Varghese N."/>
            <person name="Submissions S."/>
        </authorList>
    </citation>
    <scope>NUCLEOTIDE SEQUENCE [LARGE SCALE GENOMIC DNA]</scope>
    <source>
        <strain evidence="15">DSM 15103</strain>
    </source>
</reference>
<keyword evidence="8 11" id="KW-0663">Pyridoxal phosphate</keyword>
<dbReference type="Pfam" id="PF00155">
    <property type="entry name" value="Aminotran_1_2"/>
    <property type="match status" value="1"/>
</dbReference>
<feature type="domain" description="Aminotransferase class I/classII large" evidence="13">
    <location>
        <begin position="21"/>
        <end position="341"/>
    </location>
</feature>
<dbReference type="InterPro" id="IPR050106">
    <property type="entry name" value="HistidinolP_aminotransfase"/>
</dbReference>
<protein>
    <recommendedName>
        <fullName evidence="11">Histidinol-phosphate aminotransferase</fullName>
        <ecNumber evidence="11">2.6.1.9</ecNumber>
    </recommendedName>
    <alternativeName>
        <fullName evidence="11">Imidazole acetol-phosphate transaminase</fullName>
    </alternativeName>
</protein>
<dbReference type="NCBIfam" id="TIGR01141">
    <property type="entry name" value="hisC"/>
    <property type="match status" value="1"/>
</dbReference>
<keyword evidence="7 11" id="KW-0808">Transferase</keyword>
<dbReference type="PANTHER" id="PTHR43643">
    <property type="entry name" value="HISTIDINOL-PHOSPHATE AMINOTRANSFERASE 2"/>
    <property type="match status" value="1"/>
</dbReference>
<dbReference type="AlphaFoldDB" id="A0A285N2Y0"/>
<dbReference type="EC" id="2.6.1.9" evidence="11"/>
<evidence type="ECO:0000256" key="7">
    <source>
        <dbReference type="ARBA" id="ARBA00022679"/>
    </source>
</evidence>
<evidence type="ECO:0000256" key="3">
    <source>
        <dbReference type="ARBA" id="ARBA00007970"/>
    </source>
</evidence>
<keyword evidence="12" id="KW-0175">Coiled coil</keyword>
<evidence type="ECO:0000256" key="11">
    <source>
        <dbReference type="HAMAP-Rule" id="MF_01023"/>
    </source>
</evidence>
<dbReference type="GO" id="GO:0000105">
    <property type="term" value="P:L-histidine biosynthetic process"/>
    <property type="evidence" value="ECO:0007669"/>
    <property type="project" value="UniProtKB-UniRule"/>
</dbReference>
<dbReference type="PANTHER" id="PTHR43643:SF6">
    <property type="entry name" value="HISTIDINOL-PHOSPHATE AMINOTRANSFERASE"/>
    <property type="match status" value="1"/>
</dbReference>
<evidence type="ECO:0000256" key="8">
    <source>
        <dbReference type="ARBA" id="ARBA00022898"/>
    </source>
</evidence>
<dbReference type="InterPro" id="IPR015421">
    <property type="entry name" value="PyrdxlP-dep_Trfase_major"/>
</dbReference>
<dbReference type="Proteomes" id="UP000219036">
    <property type="component" value="Unassembled WGS sequence"/>
</dbReference>
<dbReference type="GO" id="GO:0030170">
    <property type="term" value="F:pyridoxal phosphate binding"/>
    <property type="evidence" value="ECO:0007669"/>
    <property type="project" value="InterPro"/>
</dbReference>
<keyword evidence="5 11" id="KW-0032">Aminotransferase</keyword>
<evidence type="ECO:0000256" key="12">
    <source>
        <dbReference type="SAM" id="Coils"/>
    </source>
</evidence>
<evidence type="ECO:0000256" key="9">
    <source>
        <dbReference type="ARBA" id="ARBA00023102"/>
    </source>
</evidence>
<proteinExistence type="inferred from homology"/>
<keyword evidence="6 11" id="KW-0028">Amino-acid biosynthesis</keyword>
<dbReference type="UniPathway" id="UPA00031">
    <property type="reaction ID" value="UER00012"/>
</dbReference>
<evidence type="ECO:0000256" key="6">
    <source>
        <dbReference type="ARBA" id="ARBA00022605"/>
    </source>
</evidence>
<sequence length="349" mass="39996">MFLDRLKNFKSYKTETTPCRVKLSSNENPYELPEWLKERISEEVKKIPFNRYPDPTSKELKEVIADFYGVKPENIVLGNGSDELIHLLITVVGEINKPVMYPVPTFPMYQVSADILGRPKIEFPLDSNFQLSKKEIDKAIEKNPQLAFFASPNNPTGNTFDKNLIKYTAENNIFTAVDEAYIDFSDKENFLIEALSSDRIVVLRTMSKIGLAGIRLGVLIAREDIAMEIDKARPPFNITYPTQVIGKVVLTEGREEIKKQIEKIISERKRVMNELEKIEKIKVYPSDANFFLIKVPDGDKVHKLLIQEGVLVRNMSHLPMMENCLRVSIGKPEENDFFLNAVKKVIKEI</sequence>
<evidence type="ECO:0000256" key="1">
    <source>
        <dbReference type="ARBA" id="ARBA00001933"/>
    </source>
</evidence>
<dbReference type="EMBL" id="OBEI01000001">
    <property type="protein sequence ID" value="SNZ03303.1"/>
    <property type="molecule type" value="Genomic_DNA"/>
</dbReference>
<dbReference type="InterPro" id="IPR004839">
    <property type="entry name" value="Aminotransferase_I/II_large"/>
</dbReference>
<evidence type="ECO:0000313" key="14">
    <source>
        <dbReference type="EMBL" id="SNZ03303.1"/>
    </source>
</evidence>
<evidence type="ECO:0000256" key="5">
    <source>
        <dbReference type="ARBA" id="ARBA00022576"/>
    </source>
</evidence>
<keyword evidence="9 11" id="KW-0368">Histidine biosynthesis</keyword>
<name>A0A285N2Y0_9AQUI</name>
<dbReference type="RefSeq" id="WP_096999536.1">
    <property type="nucleotide sequence ID" value="NZ_OBEI01000001.1"/>
</dbReference>
<feature type="coiled-coil region" evidence="12">
    <location>
        <begin position="254"/>
        <end position="281"/>
    </location>
</feature>
<evidence type="ECO:0000259" key="13">
    <source>
        <dbReference type="Pfam" id="PF00155"/>
    </source>
</evidence>